<keyword evidence="1" id="KW-0472">Membrane</keyword>
<dbReference type="Proteomes" id="UP001500893">
    <property type="component" value="Unassembled WGS sequence"/>
</dbReference>
<feature type="transmembrane region" description="Helical" evidence="1">
    <location>
        <begin position="50"/>
        <end position="74"/>
    </location>
</feature>
<dbReference type="Pfam" id="PF13191">
    <property type="entry name" value="AAA_16"/>
    <property type="match status" value="1"/>
</dbReference>
<keyword evidence="1" id="KW-1133">Transmembrane helix</keyword>
<protein>
    <submittedName>
        <fullName evidence="3">FxSxx-COOH system tetratricopeptide repeat protein</fullName>
    </submittedName>
</protein>
<keyword evidence="4" id="KW-1185">Reference proteome</keyword>
<dbReference type="InterPro" id="IPR027417">
    <property type="entry name" value="P-loop_NTPase"/>
</dbReference>
<dbReference type="PANTHER" id="PTHR46082:SF6">
    <property type="entry name" value="AAA+ ATPASE DOMAIN-CONTAINING PROTEIN-RELATED"/>
    <property type="match status" value="1"/>
</dbReference>
<evidence type="ECO:0000313" key="4">
    <source>
        <dbReference type="Proteomes" id="UP001500893"/>
    </source>
</evidence>
<proteinExistence type="predicted"/>
<organism evidence="3 4">
    <name type="scientific">Streptomyces rameus</name>
    <dbReference type="NCBI Taxonomy" id="68261"/>
    <lineage>
        <taxon>Bacteria</taxon>
        <taxon>Bacillati</taxon>
        <taxon>Actinomycetota</taxon>
        <taxon>Actinomycetes</taxon>
        <taxon>Kitasatosporales</taxon>
        <taxon>Streptomycetaceae</taxon>
        <taxon>Streptomyces</taxon>
    </lineage>
</organism>
<dbReference type="EMBL" id="BAAAVM010000001">
    <property type="protein sequence ID" value="GAA3116899.1"/>
    <property type="molecule type" value="Genomic_DNA"/>
</dbReference>
<feature type="domain" description="Orc1-like AAA ATPase" evidence="2">
    <location>
        <begin position="110"/>
        <end position="250"/>
    </location>
</feature>
<sequence length="843" mass="90895">MGMLMAVDRGATMGRRQSAWAGSAVAGTAAVVAAGLGPVTNYASATVPGWAAHAWVIWPVFAVLVTASVGLMLWSRRLDAAAGPPVRLGPAGRSAWSRQDSLHPPHVERVRGREAELAELAGMLRWPQGRFAVLCGAGGMGKTTVAAQFAAQADAAGWRVFWVRWRDAAELAQQMVQVALACGLPEAELDSARAGRVSLPDAVWRQLGRARRWLLVLDNADEPQEIGPVGEPLADYRGWIRPHGRGLLVMTSRDSSPQTWGPRARLLPLTPLPAQPAGQILVDVAPAAGTAEQARDLAVRLGGLPLALHAAGTYLAGPTSRYRTFTTYCQALEHELPLLLGAEHPDASHPHFARTVVRHTWEVSLDQLAREGNALARPVLRLLAILAEAPIPLSLITPDLLSAVTGDDVTVTALDAAFAGLHRYGLLDLPDSSGNAGLASGISGPTQVVLHPLIREINAVALAAEAPDLATWHRALAERLTAAVHEVDEQGRAAWPAAVLLAPHLPVLLDLPEPSSATHHRTALSTLAQVLEHAGVFSAARLLHERVLDFESRTLGPQHPDTLTSRNHLANALFGMGEPAEAIRLLRQTLEDRNRVLGPAHPDTLISRHDLACALDGTGQHAEAVSLLRQTLADRVRVLGVVHPHTLASRDSLGLALDGMGEHAEAVRLHRQTLDDRIRVLGPEHHLTLLSRHNLASALARQGEHAEAERLLQQALDDHARVLGVMHPHTLASRDSLGLALDGMGEHAEAVRLHRQTLDDRIRVLGLNHPDTLTSRHNLAGALARMGEQEEAVRLLRQTLADRARVLGPEHPHTVRTRDDLETASAARRAAQRRQTWLRPSRR</sequence>
<dbReference type="NCBIfam" id="NF040586">
    <property type="entry name" value="FxSxx_TPR"/>
    <property type="match status" value="1"/>
</dbReference>
<dbReference type="PANTHER" id="PTHR46082">
    <property type="entry name" value="ATP/GTP-BINDING PROTEIN-RELATED"/>
    <property type="match status" value="1"/>
</dbReference>
<dbReference type="SUPFAM" id="SSF52540">
    <property type="entry name" value="P-loop containing nucleoside triphosphate hydrolases"/>
    <property type="match status" value="1"/>
</dbReference>
<evidence type="ECO:0000259" key="2">
    <source>
        <dbReference type="Pfam" id="PF13191"/>
    </source>
</evidence>
<keyword evidence="1" id="KW-0812">Transmembrane</keyword>
<dbReference type="InterPro" id="IPR041664">
    <property type="entry name" value="AAA_16"/>
</dbReference>
<dbReference type="SUPFAM" id="SSF48452">
    <property type="entry name" value="TPR-like"/>
    <property type="match status" value="3"/>
</dbReference>
<gene>
    <name evidence="3" type="primary">fxsT_1</name>
    <name evidence="3" type="ORF">GCM10010521_00800</name>
</gene>
<dbReference type="InterPro" id="IPR011990">
    <property type="entry name" value="TPR-like_helical_dom_sf"/>
</dbReference>
<dbReference type="Pfam" id="PF13374">
    <property type="entry name" value="TPR_10"/>
    <property type="match status" value="3"/>
</dbReference>
<dbReference type="Pfam" id="PF13424">
    <property type="entry name" value="TPR_12"/>
    <property type="match status" value="2"/>
</dbReference>
<dbReference type="Gene3D" id="1.25.40.10">
    <property type="entry name" value="Tetratricopeptide repeat domain"/>
    <property type="match status" value="2"/>
</dbReference>
<reference evidence="4" key="1">
    <citation type="journal article" date="2019" name="Int. J. Syst. Evol. Microbiol.">
        <title>The Global Catalogue of Microorganisms (GCM) 10K type strain sequencing project: providing services to taxonomists for standard genome sequencing and annotation.</title>
        <authorList>
            <consortium name="The Broad Institute Genomics Platform"/>
            <consortium name="The Broad Institute Genome Sequencing Center for Infectious Disease"/>
            <person name="Wu L."/>
            <person name="Ma J."/>
        </authorList>
    </citation>
    <scope>NUCLEOTIDE SEQUENCE [LARGE SCALE GENOMIC DNA]</scope>
    <source>
        <strain evidence="4">JCM 11574</strain>
    </source>
</reference>
<comment type="caution">
    <text evidence="3">The sequence shown here is derived from an EMBL/GenBank/DDBJ whole genome shotgun (WGS) entry which is preliminary data.</text>
</comment>
<evidence type="ECO:0000256" key="1">
    <source>
        <dbReference type="SAM" id="Phobius"/>
    </source>
</evidence>
<dbReference type="InterPro" id="IPR053137">
    <property type="entry name" value="NLR-like"/>
</dbReference>
<accession>A0ABP6MJR5</accession>
<dbReference type="PRINTS" id="PR00364">
    <property type="entry name" value="DISEASERSIST"/>
</dbReference>
<dbReference type="Gene3D" id="3.40.50.300">
    <property type="entry name" value="P-loop containing nucleotide triphosphate hydrolases"/>
    <property type="match status" value="1"/>
</dbReference>
<name>A0ABP6MJR5_9ACTN</name>
<evidence type="ECO:0000313" key="3">
    <source>
        <dbReference type="EMBL" id="GAA3116899.1"/>
    </source>
</evidence>